<name>A0A3S5AMA3_9PLAT</name>
<keyword evidence="3" id="KW-1185">Reference proteome</keyword>
<accession>A0A3S5AMA3</accession>
<proteinExistence type="predicted"/>
<dbReference type="Proteomes" id="UP000784294">
    <property type="component" value="Unassembled WGS sequence"/>
</dbReference>
<evidence type="ECO:0000256" key="1">
    <source>
        <dbReference type="SAM" id="MobiDB-lite"/>
    </source>
</evidence>
<feature type="non-terminal residue" evidence="2">
    <location>
        <position position="501"/>
    </location>
</feature>
<dbReference type="AlphaFoldDB" id="A0A3S5AMA3"/>
<reference evidence="2" key="1">
    <citation type="submission" date="2018-11" db="EMBL/GenBank/DDBJ databases">
        <authorList>
            <consortium name="Pathogen Informatics"/>
        </authorList>
    </citation>
    <scope>NUCLEOTIDE SEQUENCE</scope>
</reference>
<evidence type="ECO:0000313" key="2">
    <source>
        <dbReference type="EMBL" id="VEL27317.1"/>
    </source>
</evidence>
<organism evidence="2 3">
    <name type="scientific">Protopolystoma xenopodis</name>
    <dbReference type="NCBI Taxonomy" id="117903"/>
    <lineage>
        <taxon>Eukaryota</taxon>
        <taxon>Metazoa</taxon>
        <taxon>Spiralia</taxon>
        <taxon>Lophotrochozoa</taxon>
        <taxon>Platyhelminthes</taxon>
        <taxon>Monogenea</taxon>
        <taxon>Polyopisthocotylea</taxon>
        <taxon>Polystomatidea</taxon>
        <taxon>Polystomatidae</taxon>
        <taxon>Protopolystoma</taxon>
    </lineage>
</organism>
<gene>
    <name evidence="2" type="ORF">PXEA_LOCUS20757</name>
</gene>
<feature type="compositionally biased region" description="Low complexity" evidence="1">
    <location>
        <begin position="10"/>
        <end position="27"/>
    </location>
</feature>
<evidence type="ECO:0000313" key="3">
    <source>
        <dbReference type="Proteomes" id="UP000784294"/>
    </source>
</evidence>
<feature type="region of interest" description="Disordered" evidence="1">
    <location>
        <begin position="1"/>
        <end position="27"/>
    </location>
</feature>
<comment type="caution">
    <text evidence="2">The sequence shown here is derived from an EMBL/GenBank/DDBJ whole genome shotgun (WGS) entry which is preliminary data.</text>
</comment>
<protein>
    <submittedName>
        <fullName evidence="2">Uncharacterized protein</fullName>
    </submittedName>
</protein>
<dbReference type="EMBL" id="CAAALY010086398">
    <property type="protein sequence ID" value="VEL27317.1"/>
    <property type="molecule type" value="Genomic_DNA"/>
</dbReference>
<sequence length="501" mass="56052">MTARGGTGQWAGQWKGQAGQPAEAQAARGWPIDADELDAFLAEHEHLLDGLNEGELAEEVHGALLDEIADLADPSADAITGLINELFCRHGATEHPSRPELTRLVLQFCRLSPLPALVEHATRTVAAPTPVAKAADSPRDVSPRPADSLLNTAELNEAAVIRKRHFALSRLLEVNSRRLRLPRPGETLHRAVFGQLIELISLRADWSAAALLDMVLETYSQQDANSHLSKRPLALFLANRVCRLDEAAAQRELDQAVTRAVAREAQGTPEGNAANKEPKDDLPFNKAVLQKKLRFEVTQLNLPSAGHLIDEIRGPGLVDKLAGLKELTRASVAALVDKLYAENGLINHPSRANLINYLCDFLKLPSAEESERVKKEKEKMIMEICDSFQTRSQPLQATPSVRYNISACTRDELVAQLTFEPVVNRGLCKNYSNDQMLYRIIHKLENHFDNEHDISDEMIRKDLLLAYAELYENPLDRELREDIIQLIKKKILPWLEEHQWE</sequence>